<dbReference type="Proteomes" id="UP000440773">
    <property type="component" value="Unassembled WGS sequence"/>
</dbReference>
<comment type="caution">
    <text evidence="2">The sequence shown here is derived from an EMBL/GenBank/DDBJ whole genome shotgun (WGS) entry which is preliminary data.</text>
</comment>
<evidence type="ECO:0000256" key="1">
    <source>
        <dbReference type="SAM" id="MobiDB-lite"/>
    </source>
</evidence>
<protein>
    <submittedName>
        <fullName evidence="2">Uncharacterized protein</fullName>
    </submittedName>
</protein>
<sequence>MRQENGSIRKLRELLDDKIAAVESVMREGLESASTDYCRFFEWKAAYLYKGELQRGHYRLLRNKVGRTEDVEDLKRYFGDIARYHRERLADGTPAGSGAHPMADTCRALSLECSRQVLKDCLEFSRLLSFGQPEQDVKEENGQPVKHRTNGLKR</sequence>
<gene>
    <name evidence="2" type="ORF">F9962_17585</name>
</gene>
<name>A0A7J5KZQ1_BACSE</name>
<evidence type="ECO:0000313" key="2">
    <source>
        <dbReference type="EMBL" id="KAB5278862.1"/>
    </source>
</evidence>
<evidence type="ECO:0000313" key="3">
    <source>
        <dbReference type="Proteomes" id="UP000440773"/>
    </source>
</evidence>
<accession>A0A7J5KZQ1</accession>
<feature type="region of interest" description="Disordered" evidence="1">
    <location>
        <begin position="135"/>
        <end position="154"/>
    </location>
</feature>
<feature type="compositionally biased region" description="Basic residues" evidence="1">
    <location>
        <begin position="145"/>
        <end position="154"/>
    </location>
</feature>
<dbReference type="RefSeq" id="WP_117797333.1">
    <property type="nucleotide sequence ID" value="NZ_WCLO01000074.1"/>
</dbReference>
<dbReference type="AlphaFoldDB" id="A0A7J5KZQ1"/>
<dbReference type="EMBL" id="WCLP01000074">
    <property type="protein sequence ID" value="KAB5278862.1"/>
    <property type="molecule type" value="Genomic_DNA"/>
</dbReference>
<organism evidence="2 3">
    <name type="scientific">Bacteroides stercoris</name>
    <dbReference type="NCBI Taxonomy" id="46506"/>
    <lineage>
        <taxon>Bacteria</taxon>
        <taxon>Pseudomonadati</taxon>
        <taxon>Bacteroidota</taxon>
        <taxon>Bacteroidia</taxon>
        <taxon>Bacteroidales</taxon>
        <taxon>Bacteroidaceae</taxon>
        <taxon>Bacteroides</taxon>
    </lineage>
</organism>
<reference evidence="2 3" key="1">
    <citation type="journal article" date="2019" name="Nat. Med.">
        <title>A library of human gut bacterial isolates paired with longitudinal multiomics data enables mechanistic microbiome research.</title>
        <authorList>
            <person name="Poyet M."/>
            <person name="Groussin M."/>
            <person name="Gibbons S.M."/>
            <person name="Avila-Pacheco J."/>
            <person name="Jiang X."/>
            <person name="Kearney S.M."/>
            <person name="Perrotta A.R."/>
            <person name="Berdy B."/>
            <person name="Zhao S."/>
            <person name="Lieberman T.D."/>
            <person name="Swanson P.K."/>
            <person name="Smith M."/>
            <person name="Roesemann S."/>
            <person name="Alexander J.E."/>
            <person name="Rich S.A."/>
            <person name="Livny J."/>
            <person name="Vlamakis H."/>
            <person name="Clish C."/>
            <person name="Bullock K."/>
            <person name="Deik A."/>
            <person name="Scott J."/>
            <person name="Pierce K.A."/>
            <person name="Xavier R.J."/>
            <person name="Alm E.J."/>
        </authorList>
    </citation>
    <scope>NUCLEOTIDE SEQUENCE [LARGE SCALE GENOMIC DNA]</scope>
    <source>
        <strain evidence="2 3">BIOML-A17</strain>
    </source>
</reference>
<proteinExistence type="predicted"/>